<dbReference type="RefSeq" id="WP_341398997.1">
    <property type="nucleotide sequence ID" value="NZ_JBBUTI010000006.1"/>
</dbReference>
<gene>
    <name evidence="2" type="ORF">AACH00_10105</name>
</gene>
<protein>
    <recommendedName>
        <fullName evidence="4">Lipoprotein</fullName>
    </recommendedName>
</protein>
<sequence length="276" mass="29825">MKFGTLRAGWALVALALIALAACGDTGSSALAVKDAVYVRGDLGGVPVRIPLEFAESVEYDDDPGIMERTPPKAPVRSSSSKLRSFGFDFRYPDMSGPGTEEARKDKASSSPGNTHWIFVGLIAGQLYHGAGGIERIAAGILREPDFATKAPYRLVSQKTCGLESYVPDYGRLNGVSNRDNPAAEDIFVDRDAAGNVKTLIRCRNNLHHAVPCKHHFDLEPHMHARVYLVYRRGMLCDWKGIQGAASRVISSFQVDGQAAGQSASSSSYPNNLRGN</sequence>
<reference evidence="2 3" key="1">
    <citation type="submission" date="2024-04" db="EMBL/GenBank/DDBJ databases">
        <title>Novel species of the genus Ideonella isolated from streams.</title>
        <authorList>
            <person name="Lu H."/>
        </authorList>
    </citation>
    <scope>NUCLEOTIDE SEQUENCE [LARGE SCALE GENOMIC DNA]</scope>
    <source>
        <strain evidence="2 3">LYT19W</strain>
    </source>
</reference>
<dbReference type="Proteomes" id="UP001379945">
    <property type="component" value="Unassembled WGS sequence"/>
</dbReference>
<evidence type="ECO:0000313" key="3">
    <source>
        <dbReference type="Proteomes" id="UP001379945"/>
    </source>
</evidence>
<evidence type="ECO:0000313" key="2">
    <source>
        <dbReference type="EMBL" id="MEK8046700.1"/>
    </source>
</evidence>
<dbReference type="PROSITE" id="PS51257">
    <property type="entry name" value="PROKAR_LIPOPROTEIN"/>
    <property type="match status" value="1"/>
</dbReference>
<dbReference type="EMBL" id="JBBUTI010000006">
    <property type="protein sequence ID" value="MEK8046700.1"/>
    <property type="molecule type" value="Genomic_DNA"/>
</dbReference>
<organism evidence="2 3">
    <name type="scientific">Ideonella margarita</name>
    <dbReference type="NCBI Taxonomy" id="2984191"/>
    <lineage>
        <taxon>Bacteria</taxon>
        <taxon>Pseudomonadati</taxon>
        <taxon>Pseudomonadota</taxon>
        <taxon>Betaproteobacteria</taxon>
        <taxon>Burkholderiales</taxon>
        <taxon>Sphaerotilaceae</taxon>
        <taxon>Ideonella</taxon>
    </lineage>
</organism>
<evidence type="ECO:0000256" key="1">
    <source>
        <dbReference type="SAM" id="SignalP"/>
    </source>
</evidence>
<dbReference type="InterPro" id="IPR049732">
    <property type="entry name" value="Smlt3025-like"/>
</dbReference>
<accession>A0ABU9C617</accession>
<name>A0ABU9C617_9BURK</name>
<proteinExistence type="predicted"/>
<keyword evidence="1" id="KW-0732">Signal</keyword>
<feature type="signal peptide" evidence="1">
    <location>
        <begin position="1"/>
        <end position="21"/>
    </location>
</feature>
<dbReference type="CDD" id="cd20897">
    <property type="entry name" value="Smlt3025-like"/>
    <property type="match status" value="1"/>
</dbReference>
<comment type="caution">
    <text evidence="2">The sequence shown here is derived from an EMBL/GenBank/DDBJ whole genome shotgun (WGS) entry which is preliminary data.</text>
</comment>
<evidence type="ECO:0008006" key="4">
    <source>
        <dbReference type="Google" id="ProtNLM"/>
    </source>
</evidence>
<keyword evidence="3" id="KW-1185">Reference proteome</keyword>
<feature type="chain" id="PRO_5046276835" description="Lipoprotein" evidence="1">
    <location>
        <begin position="22"/>
        <end position="276"/>
    </location>
</feature>